<dbReference type="GO" id="GO:0006412">
    <property type="term" value="P:translation"/>
    <property type="evidence" value="ECO:0007669"/>
    <property type="project" value="UniProtKB-UniRule"/>
</dbReference>
<dbReference type="CDD" id="cd00473">
    <property type="entry name" value="bS6"/>
    <property type="match status" value="1"/>
</dbReference>
<dbReference type="Proteomes" id="UP000177263">
    <property type="component" value="Unassembled WGS sequence"/>
</dbReference>
<evidence type="ECO:0000256" key="2">
    <source>
        <dbReference type="ARBA" id="ARBA00022730"/>
    </source>
</evidence>
<dbReference type="EMBL" id="MGGM01000020">
    <property type="protein sequence ID" value="OGM29047.1"/>
    <property type="molecule type" value="Genomic_DNA"/>
</dbReference>
<comment type="function">
    <text evidence="7">Binds together with bS18 to 16S ribosomal RNA.</text>
</comment>
<accession>A0A1F7YP49</accession>
<organism evidence="9 10">
    <name type="scientific">Candidatus Woesebacteria bacterium RIFCSPHIGHO2_01_FULL_41_10</name>
    <dbReference type="NCBI Taxonomy" id="1802500"/>
    <lineage>
        <taxon>Bacteria</taxon>
        <taxon>Candidatus Woeseibacteriota</taxon>
    </lineage>
</organism>
<dbReference type="InterPro" id="IPR014717">
    <property type="entry name" value="Transl_elong_EF1B/ribsomal_bS6"/>
</dbReference>
<dbReference type="GO" id="GO:0070181">
    <property type="term" value="F:small ribosomal subunit rRNA binding"/>
    <property type="evidence" value="ECO:0007669"/>
    <property type="project" value="TreeGrafter"/>
</dbReference>
<reference evidence="9 10" key="1">
    <citation type="journal article" date="2016" name="Nat. Commun.">
        <title>Thousands of microbial genomes shed light on interconnected biogeochemical processes in an aquifer system.</title>
        <authorList>
            <person name="Anantharaman K."/>
            <person name="Brown C.T."/>
            <person name="Hug L.A."/>
            <person name="Sharon I."/>
            <person name="Castelle C.J."/>
            <person name="Probst A.J."/>
            <person name="Thomas B.C."/>
            <person name="Singh A."/>
            <person name="Wilkins M.J."/>
            <person name="Karaoz U."/>
            <person name="Brodie E.L."/>
            <person name="Williams K.H."/>
            <person name="Hubbard S.S."/>
            <person name="Banfield J.F."/>
        </authorList>
    </citation>
    <scope>NUCLEOTIDE SEQUENCE [LARGE SCALE GENOMIC DNA]</scope>
</reference>
<dbReference type="PANTHER" id="PTHR21011:SF1">
    <property type="entry name" value="SMALL RIBOSOMAL SUBUNIT PROTEIN BS6M"/>
    <property type="match status" value="1"/>
</dbReference>
<dbReference type="HAMAP" id="MF_00360">
    <property type="entry name" value="Ribosomal_bS6"/>
    <property type="match status" value="1"/>
</dbReference>
<keyword evidence="5 7" id="KW-0687">Ribonucleoprotein</keyword>
<sequence>MAAKTKTKTASKKTKSVKKKVVTKKPEEKHSVTARKYELAVVIDGESTSAKKKSIQEQIDRLVKVNKGKIVDIDDWGVKELAYKIKKSTTGVYLIYTLELEPEAAVSLRDKIRLEEQIIRHLFIVKD</sequence>
<name>A0A1F7YP49_9BACT</name>
<dbReference type="InterPro" id="IPR035980">
    <property type="entry name" value="Ribosomal_bS6_sf"/>
</dbReference>
<dbReference type="NCBIfam" id="TIGR00166">
    <property type="entry name" value="S6"/>
    <property type="match status" value="1"/>
</dbReference>
<dbReference type="GO" id="GO:0003735">
    <property type="term" value="F:structural constituent of ribosome"/>
    <property type="evidence" value="ECO:0007669"/>
    <property type="project" value="InterPro"/>
</dbReference>
<dbReference type="AlphaFoldDB" id="A0A1F7YP49"/>
<evidence type="ECO:0000256" key="1">
    <source>
        <dbReference type="ARBA" id="ARBA00009512"/>
    </source>
</evidence>
<dbReference type="SUPFAM" id="SSF54995">
    <property type="entry name" value="Ribosomal protein S6"/>
    <property type="match status" value="1"/>
</dbReference>
<evidence type="ECO:0000313" key="9">
    <source>
        <dbReference type="EMBL" id="OGM29047.1"/>
    </source>
</evidence>
<dbReference type="Gene3D" id="3.30.70.60">
    <property type="match status" value="1"/>
</dbReference>
<dbReference type="GO" id="GO:0005737">
    <property type="term" value="C:cytoplasm"/>
    <property type="evidence" value="ECO:0007669"/>
    <property type="project" value="UniProtKB-ARBA"/>
</dbReference>
<comment type="similarity">
    <text evidence="1 7">Belongs to the bacterial ribosomal protein bS6 family.</text>
</comment>
<dbReference type="GO" id="GO:1990904">
    <property type="term" value="C:ribonucleoprotein complex"/>
    <property type="evidence" value="ECO:0007669"/>
    <property type="project" value="UniProtKB-KW"/>
</dbReference>
<keyword evidence="3 7" id="KW-0694">RNA-binding</keyword>
<dbReference type="InterPro" id="IPR000529">
    <property type="entry name" value="Ribosomal_bS6"/>
</dbReference>
<proteinExistence type="inferred from homology"/>
<dbReference type="PROSITE" id="PS01048">
    <property type="entry name" value="RIBOSOMAL_S6"/>
    <property type="match status" value="1"/>
</dbReference>
<evidence type="ECO:0000313" key="10">
    <source>
        <dbReference type="Proteomes" id="UP000177263"/>
    </source>
</evidence>
<gene>
    <name evidence="7" type="primary">rpsF</name>
    <name evidence="9" type="ORF">A2801_01940</name>
</gene>
<evidence type="ECO:0000256" key="4">
    <source>
        <dbReference type="ARBA" id="ARBA00022980"/>
    </source>
</evidence>
<comment type="caution">
    <text evidence="9">The sequence shown here is derived from an EMBL/GenBank/DDBJ whole genome shotgun (WGS) entry which is preliminary data.</text>
</comment>
<evidence type="ECO:0000256" key="6">
    <source>
        <dbReference type="ARBA" id="ARBA00035294"/>
    </source>
</evidence>
<feature type="region of interest" description="Disordered" evidence="8">
    <location>
        <begin position="1"/>
        <end position="29"/>
    </location>
</feature>
<feature type="compositionally biased region" description="Basic residues" evidence="8">
    <location>
        <begin position="1"/>
        <end position="23"/>
    </location>
</feature>
<dbReference type="InterPro" id="IPR020814">
    <property type="entry name" value="Ribosomal_S6_plastid/chlpt"/>
</dbReference>
<keyword evidence="4 7" id="KW-0689">Ribosomal protein</keyword>
<evidence type="ECO:0000256" key="8">
    <source>
        <dbReference type="SAM" id="MobiDB-lite"/>
    </source>
</evidence>
<protein>
    <recommendedName>
        <fullName evidence="6 7">Small ribosomal subunit protein bS6</fullName>
    </recommendedName>
</protein>
<dbReference type="InterPro" id="IPR020815">
    <property type="entry name" value="Ribosomal_bS6_CS"/>
</dbReference>
<evidence type="ECO:0000256" key="3">
    <source>
        <dbReference type="ARBA" id="ARBA00022884"/>
    </source>
</evidence>
<evidence type="ECO:0000256" key="7">
    <source>
        <dbReference type="HAMAP-Rule" id="MF_00360"/>
    </source>
</evidence>
<keyword evidence="2 7" id="KW-0699">rRNA-binding</keyword>
<evidence type="ECO:0000256" key="5">
    <source>
        <dbReference type="ARBA" id="ARBA00023274"/>
    </source>
</evidence>
<dbReference type="Pfam" id="PF01250">
    <property type="entry name" value="Ribosomal_S6"/>
    <property type="match status" value="1"/>
</dbReference>
<dbReference type="STRING" id="1802500.A2801_01940"/>
<dbReference type="GO" id="GO:0005840">
    <property type="term" value="C:ribosome"/>
    <property type="evidence" value="ECO:0007669"/>
    <property type="project" value="UniProtKB-KW"/>
</dbReference>
<dbReference type="PANTHER" id="PTHR21011">
    <property type="entry name" value="MITOCHONDRIAL 28S RIBOSOMAL PROTEIN S6"/>
    <property type="match status" value="1"/>
</dbReference>